<dbReference type="AlphaFoldDB" id="A0A841K1Y8"/>
<gene>
    <name evidence="1" type="ORF">HNQ77_003929</name>
</gene>
<proteinExistence type="predicted"/>
<evidence type="ECO:0000313" key="1">
    <source>
        <dbReference type="EMBL" id="MBB6145959.1"/>
    </source>
</evidence>
<keyword evidence="2" id="KW-1185">Reference proteome</keyword>
<dbReference type="Proteomes" id="UP000538666">
    <property type="component" value="Unassembled WGS sequence"/>
</dbReference>
<sequence length="29" mass="3518">MTKRLTQVSDQLNHFGKSIEIDRYRNPRN</sequence>
<evidence type="ECO:0000313" key="2">
    <source>
        <dbReference type="Proteomes" id="UP000538666"/>
    </source>
</evidence>
<name>A0A841K1Y8_9BACT</name>
<protein>
    <submittedName>
        <fullName evidence="1">Uncharacterized protein</fullName>
    </submittedName>
</protein>
<comment type="caution">
    <text evidence="1">The sequence shown here is derived from an EMBL/GenBank/DDBJ whole genome shotgun (WGS) entry which is preliminary data.</text>
</comment>
<reference evidence="1 2" key="1">
    <citation type="submission" date="2020-08" db="EMBL/GenBank/DDBJ databases">
        <title>Genomic Encyclopedia of Type Strains, Phase IV (KMG-IV): sequencing the most valuable type-strain genomes for metagenomic binning, comparative biology and taxonomic classification.</title>
        <authorList>
            <person name="Goeker M."/>
        </authorList>
    </citation>
    <scope>NUCLEOTIDE SEQUENCE [LARGE SCALE GENOMIC DNA]</scope>
    <source>
        <strain evidence="1 2">DSM 103733</strain>
    </source>
</reference>
<accession>A0A841K1Y8</accession>
<organism evidence="1 2">
    <name type="scientific">Silvibacterium bohemicum</name>
    <dbReference type="NCBI Taxonomy" id="1577686"/>
    <lineage>
        <taxon>Bacteria</taxon>
        <taxon>Pseudomonadati</taxon>
        <taxon>Acidobacteriota</taxon>
        <taxon>Terriglobia</taxon>
        <taxon>Terriglobales</taxon>
        <taxon>Acidobacteriaceae</taxon>
        <taxon>Silvibacterium</taxon>
    </lineage>
</organism>
<dbReference type="EMBL" id="JACHEK010000008">
    <property type="protein sequence ID" value="MBB6145959.1"/>
    <property type="molecule type" value="Genomic_DNA"/>
</dbReference>